<keyword evidence="2" id="KW-1185">Reference proteome</keyword>
<dbReference type="AlphaFoldDB" id="A0A934HWJ4"/>
<evidence type="ECO:0000313" key="1">
    <source>
        <dbReference type="EMBL" id="MBI6871892.1"/>
    </source>
</evidence>
<dbReference type="Proteomes" id="UP000622687">
    <property type="component" value="Unassembled WGS sequence"/>
</dbReference>
<dbReference type="RefSeq" id="WP_211141329.1">
    <property type="nucleotide sequence ID" value="NZ_JAEEGB010000005.1"/>
</dbReference>
<evidence type="ECO:0000313" key="2">
    <source>
        <dbReference type="Proteomes" id="UP000622687"/>
    </source>
</evidence>
<sequence>MECVEISQEKKEKYLEMVKECREMIKTEKNRHCTCPKIKCEWHGKCFECVLLHRVNQDHVPSCLQPMLRNKIKELAKVAEMITEPKALTPGEYWDYVNEVCPNKDEK</sequence>
<reference evidence="1" key="1">
    <citation type="submission" date="2020-12" db="EMBL/GenBank/DDBJ databases">
        <title>Clostridium thailandense sp. nov., a novel acetogenic bacterium isolated from peat land soil in Thailand.</title>
        <authorList>
            <person name="Chaikitkaew S."/>
            <person name="Birkeland N.K."/>
        </authorList>
    </citation>
    <scope>NUCLEOTIDE SEQUENCE</scope>
    <source>
        <strain evidence="1">DSM 17425</strain>
    </source>
</reference>
<protein>
    <recommendedName>
        <fullName evidence="3">LPS biosynthesis protein</fullName>
    </recommendedName>
</protein>
<comment type="caution">
    <text evidence="1">The sequence shown here is derived from an EMBL/GenBank/DDBJ whole genome shotgun (WGS) entry which is preliminary data.</text>
</comment>
<gene>
    <name evidence="1" type="ORF">I6U51_04120</name>
</gene>
<evidence type="ECO:0008006" key="3">
    <source>
        <dbReference type="Google" id="ProtNLM"/>
    </source>
</evidence>
<proteinExistence type="predicted"/>
<name>A0A934HWJ4_9CLOT</name>
<dbReference type="EMBL" id="JAEEGB010000005">
    <property type="protein sequence ID" value="MBI6871892.1"/>
    <property type="molecule type" value="Genomic_DNA"/>
</dbReference>
<organism evidence="1 2">
    <name type="scientific">Clostridium aciditolerans</name>
    <dbReference type="NCBI Taxonomy" id="339861"/>
    <lineage>
        <taxon>Bacteria</taxon>
        <taxon>Bacillati</taxon>
        <taxon>Bacillota</taxon>
        <taxon>Clostridia</taxon>
        <taxon>Eubacteriales</taxon>
        <taxon>Clostridiaceae</taxon>
        <taxon>Clostridium</taxon>
    </lineage>
</organism>
<accession>A0A934HWJ4</accession>